<comment type="caution">
    <text evidence="1">The sequence shown here is derived from an EMBL/GenBank/DDBJ whole genome shotgun (WGS) entry which is preliminary data.</text>
</comment>
<evidence type="ECO:0000313" key="1">
    <source>
        <dbReference type="EMBL" id="KAK8041294.1"/>
    </source>
</evidence>
<dbReference type="RefSeq" id="XP_066708839.1">
    <property type="nucleotide sequence ID" value="XM_066865710.1"/>
</dbReference>
<dbReference type="PANTHER" id="PTHR37015">
    <property type="entry name" value="REVERSE TRANSCRIPTASE DOMAIN-CONTAINING PROTEIN"/>
    <property type="match status" value="1"/>
</dbReference>
<dbReference type="Proteomes" id="UP001480595">
    <property type="component" value="Unassembled WGS sequence"/>
</dbReference>
<evidence type="ECO:0000313" key="2">
    <source>
        <dbReference type="Proteomes" id="UP001480595"/>
    </source>
</evidence>
<dbReference type="EMBL" id="JAQQWL010000015">
    <property type="protein sequence ID" value="KAK8041294.1"/>
    <property type="molecule type" value="Genomic_DNA"/>
</dbReference>
<accession>A0ABR1T3Z1</accession>
<proteinExistence type="predicted"/>
<dbReference type="GeneID" id="92098773"/>
<reference evidence="1 2" key="1">
    <citation type="submission" date="2023-01" db="EMBL/GenBank/DDBJ databases">
        <title>Analysis of 21 Apiospora genomes using comparative genomics revels a genus with tremendous synthesis potential of carbohydrate active enzymes and secondary metabolites.</title>
        <authorList>
            <person name="Sorensen T."/>
        </authorList>
    </citation>
    <scope>NUCLEOTIDE SEQUENCE [LARGE SCALE GENOMIC DNA]</scope>
    <source>
        <strain evidence="1 2">CBS 135458</strain>
    </source>
</reference>
<protein>
    <submittedName>
        <fullName evidence="1">Uncharacterized protein</fullName>
    </submittedName>
</protein>
<organism evidence="1 2">
    <name type="scientific">Apiospora phragmitis</name>
    <dbReference type="NCBI Taxonomy" id="2905665"/>
    <lineage>
        <taxon>Eukaryota</taxon>
        <taxon>Fungi</taxon>
        <taxon>Dikarya</taxon>
        <taxon>Ascomycota</taxon>
        <taxon>Pezizomycotina</taxon>
        <taxon>Sordariomycetes</taxon>
        <taxon>Xylariomycetidae</taxon>
        <taxon>Amphisphaeriales</taxon>
        <taxon>Apiosporaceae</taxon>
        <taxon>Apiospora</taxon>
    </lineage>
</organism>
<dbReference type="PANTHER" id="PTHR37015:SF1">
    <property type="entry name" value="REVERSE TRANSCRIPTASE DOMAIN-CONTAINING PROTEIN"/>
    <property type="match status" value="1"/>
</dbReference>
<name>A0ABR1T3Z1_9PEZI</name>
<keyword evidence="2" id="KW-1185">Reference proteome</keyword>
<gene>
    <name evidence="1" type="ORF">PG994_014301</name>
</gene>
<sequence length="164" mass="19115">MNERSPFDSDCLKWCLRGLLAEDLVSDEQQATLRDFLDNEAALKEIGDVLNMRYADFDSWQWQAGDNGIPVLPRQQLNGKYRIWMDEDVIQAIFVEFVGIRCCTMTRESLTSFVRNAPSWKWTAGPAPGKTEQLRREDYLNEVSPRSNTDEVRKDRYMDHFLLS</sequence>